<dbReference type="EMBL" id="GGEC01027725">
    <property type="protein sequence ID" value="MBX08209.1"/>
    <property type="molecule type" value="Transcribed_RNA"/>
</dbReference>
<protein>
    <submittedName>
        <fullName evidence="1">Kinase family protein</fullName>
    </submittedName>
</protein>
<keyword evidence="1" id="KW-0418">Kinase</keyword>
<accession>A0A2P2KR59</accession>
<sequence>MRYSVFEVRLPVVPFEYLLPSVCEVPPLIDKGVHAFEPLLRASLSLLLQNIKRPPANANATTAPMIEPTILPTALFDLVSGITETGPLRLPMELFIFMISNPLRIASGYTPGTE</sequence>
<keyword evidence="1" id="KW-0808">Transferase</keyword>
<dbReference type="GO" id="GO:0016301">
    <property type="term" value="F:kinase activity"/>
    <property type="evidence" value="ECO:0007669"/>
    <property type="project" value="UniProtKB-KW"/>
</dbReference>
<proteinExistence type="predicted"/>
<evidence type="ECO:0000313" key="1">
    <source>
        <dbReference type="EMBL" id="MBX08209.1"/>
    </source>
</evidence>
<organism evidence="1">
    <name type="scientific">Rhizophora mucronata</name>
    <name type="common">Asiatic mangrove</name>
    <dbReference type="NCBI Taxonomy" id="61149"/>
    <lineage>
        <taxon>Eukaryota</taxon>
        <taxon>Viridiplantae</taxon>
        <taxon>Streptophyta</taxon>
        <taxon>Embryophyta</taxon>
        <taxon>Tracheophyta</taxon>
        <taxon>Spermatophyta</taxon>
        <taxon>Magnoliopsida</taxon>
        <taxon>eudicotyledons</taxon>
        <taxon>Gunneridae</taxon>
        <taxon>Pentapetalae</taxon>
        <taxon>rosids</taxon>
        <taxon>fabids</taxon>
        <taxon>Malpighiales</taxon>
        <taxon>Rhizophoraceae</taxon>
        <taxon>Rhizophora</taxon>
    </lineage>
</organism>
<dbReference type="AlphaFoldDB" id="A0A2P2KR59"/>
<reference evidence="1" key="1">
    <citation type="submission" date="2018-02" db="EMBL/GenBank/DDBJ databases">
        <title>Rhizophora mucronata_Transcriptome.</title>
        <authorList>
            <person name="Meera S.P."/>
            <person name="Sreeshan A."/>
            <person name="Augustine A."/>
        </authorList>
    </citation>
    <scope>NUCLEOTIDE SEQUENCE</scope>
    <source>
        <tissue evidence="1">Leaf</tissue>
    </source>
</reference>
<name>A0A2P2KR59_RHIMU</name>